<name>A0AAW3H5C1_STRGN</name>
<dbReference type="Proteomes" id="UP000033658">
    <property type="component" value="Unassembled WGS sequence"/>
</dbReference>
<evidence type="ECO:0000313" key="2">
    <source>
        <dbReference type="Proteomes" id="UP000033658"/>
    </source>
</evidence>
<dbReference type="EMBL" id="JYGL01000002">
    <property type="protein sequence ID" value="KJQ56761.1"/>
    <property type="molecule type" value="Genomic_DNA"/>
</dbReference>
<reference evidence="1 2" key="1">
    <citation type="submission" date="2015-02" db="EMBL/GenBank/DDBJ databases">
        <title>Evolution of amylase-binding proteins of oral streptococcal species.</title>
        <authorList>
            <person name="Haase E.M."/>
        </authorList>
    </citation>
    <scope>NUCLEOTIDE SEQUENCE [LARGE SCALE GENOMIC DNA]</scope>
    <source>
        <strain evidence="1 2">G9B</strain>
    </source>
</reference>
<comment type="caution">
    <text evidence="1">The sequence shown here is derived from an EMBL/GenBank/DDBJ whole genome shotgun (WGS) entry which is preliminary data.</text>
</comment>
<sequence length="43" mass="5379">MEEEKQSQKVNLLTLKKLYNTSFPELYYKFLMKKRSQYMEQQN</sequence>
<protein>
    <submittedName>
        <fullName evidence="1">Uncharacterized protein</fullName>
    </submittedName>
</protein>
<evidence type="ECO:0000313" key="1">
    <source>
        <dbReference type="EMBL" id="KJQ56761.1"/>
    </source>
</evidence>
<organism evidence="1 2">
    <name type="scientific">Streptococcus gordonii</name>
    <dbReference type="NCBI Taxonomy" id="1302"/>
    <lineage>
        <taxon>Bacteria</taxon>
        <taxon>Bacillati</taxon>
        <taxon>Bacillota</taxon>
        <taxon>Bacilli</taxon>
        <taxon>Lactobacillales</taxon>
        <taxon>Streptococcaceae</taxon>
        <taxon>Streptococcus</taxon>
    </lineage>
</organism>
<accession>A0AAW3H5C1</accession>
<dbReference type="AlphaFoldDB" id="A0AAW3H5C1"/>
<proteinExistence type="predicted"/>
<gene>
    <name evidence="1" type="ORF">TZ86_02097</name>
</gene>